<feature type="compositionally biased region" description="Basic residues" evidence="2">
    <location>
        <begin position="7"/>
        <end position="23"/>
    </location>
</feature>
<dbReference type="Pfam" id="PF00168">
    <property type="entry name" value="C2"/>
    <property type="match status" value="1"/>
</dbReference>
<evidence type="ECO:0000313" key="5">
    <source>
        <dbReference type="EnsemblMetazoa" id="ADAC009777-PA"/>
    </source>
</evidence>
<evidence type="ECO:0000256" key="1">
    <source>
        <dbReference type="SAM" id="Coils"/>
    </source>
</evidence>
<dbReference type="eggNOG" id="KOG3639">
    <property type="taxonomic scope" value="Eukaryota"/>
</dbReference>
<dbReference type="InterPro" id="IPR000008">
    <property type="entry name" value="C2_dom"/>
</dbReference>
<feature type="compositionally biased region" description="Polar residues" evidence="2">
    <location>
        <begin position="102"/>
        <end position="112"/>
    </location>
</feature>
<dbReference type="FunCoup" id="W5J5E9">
    <property type="interactions" value="31"/>
</dbReference>
<dbReference type="OMA" id="IYWPETI"/>
<dbReference type="GO" id="GO:1905515">
    <property type="term" value="P:non-motile cilium assembly"/>
    <property type="evidence" value="ECO:0007669"/>
    <property type="project" value="TreeGrafter"/>
</dbReference>
<evidence type="ECO:0000256" key="2">
    <source>
        <dbReference type="SAM" id="MobiDB-lite"/>
    </source>
</evidence>
<dbReference type="PANTHER" id="PTHR20837">
    <property type="entry name" value="CENTROSOMAL PROTEIN-RELATED"/>
    <property type="match status" value="1"/>
</dbReference>
<evidence type="ECO:0000313" key="6">
    <source>
        <dbReference type="Proteomes" id="UP000000673"/>
    </source>
</evidence>
<dbReference type="Pfam" id="PF24656">
    <property type="entry name" value="CEPT76_peptidase"/>
    <property type="match status" value="1"/>
</dbReference>
<proteinExistence type="predicted"/>
<dbReference type="VEuPathDB" id="VectorBase:ADAC009777"/>
<keyword evidence="6" id="KW-1185">Reference proteome</keyword>
<dbReference type="PROSITE" id="PS50004">
    <property type="entry name" value="C2"/>
    <property type="match status" value="1"/>
</dbReference>
<feature type="domain" description="C2" evidence="3">
    <location>
        <begin position="894"/>
        <end position="1052"/>
    </location>
</feature>
<feature type="coiled-coil region" evidence="1">
    <location>
        <begin position="355"/>
        <end position="382"/>
    </location>
</feature>
<dbReference type="SUPFAM" id="SSF49562">
    <property type="entry name" value="C2 domain (Calcium/lipid-binding domain, CaLB)"/>
    <property type="match status" value="1"/>
</dbReference>
<feature type="region of interest" description="Disordered" evidence="2">
    <location>
        <begin position="715"/>
        <end position="755"/>
    </location>
</feature>
<reference evidence="4" key="2">
    <citation type="submission" date="2010-05" db="EMBL/GenBank/DDBJ databases">
        <authorList>
            <person name="Almeida L.G."/>
            <person name="Nicolas M.F."/>
            <person name="Souza R.C."/>
            <person name="Vasconcelos A.T.R."/>
        </authorList>
    </citation>
    <scope>NUCLEOTIDE SEQUENCE</scope>
</reference>
<protein>
    <recommendedName>
        <fullName evidence="3">C2 domain-containing protein</fullName>
    </recommendedName>
</protein>
<dbReference type="InterPro" id="IPR028928">
    <property type="entry name" value="CC2D2AN-C2"/>
</dbReference>
<name>W5J5E9_ANODA</name>
<dbReference type="Pfam" id="PF15625">
    <property type="entry name" value="CC2D2AN-C2"/>
    <property type="match status" value="1"/>
</dbReference>
<dbReference type="STRING" id="43151.W5J5E9"/>
<accession>W5J5E9</accession>
<dbReference type="GO" id="GO:0035869">
    <property type="term" value="C:ciliary transition zone"/>
    <property type="evidence" value="ECO:0007669"/>
    <property type="project" value="TreeGrafter"/>
</dbReference>
<feature type="compositionally biased region" description="Low complexity" evidence="2">
    <location>
        <begin position="1066"/>
        <end position="1076"/>
    </location>
</feature>
<dbReference type="InterPro" id="IPR035892">
    <property type="entry name" value="C2_domain_sf"/>
</dbReference>
<dbReference type="InterPro" id="IPR056290">
    <property type="entry name" value="CEPT76/DRC7_peptidase-like_dom"/>
</dbReference>
<dbReference type="VEuPathDB" id="VectorBase:ADAR2_011409"/>
<dbReference type="EnsemblMetazoa" id="ADAC009777-RA">
    <property type="protein sequence ID" value="ADAC009777-PA"/>
    <property type="gene ID" value="ADAC009777"/>
</dbReference>
<reference evidence="5" key="4">
    <citation type="submission" date="2015-06" db="UniProtKB">
        <authorList>
            <consortium name="EnsemblMetazoa"/>
        </authorList>
    </citation>
    <scope>IDENTIFICATION</scope>
</reference>
<dbReference type="EMBL" id="ADMH02002127">
    <property type="protein sequence ID" value="ETN58628.1"/>
    <property type="molecule type" value="Genomic_DNA"/>
</dbReference>
<feature type="compositionally biased region" description="Basic and acidic residues" evidence="2">
    <location>
        <begin position="30"/>
        <end position="40"/>
    </location>
</feature>
<evidence type="ECO:0000259" key="3">
    <source>
        <dbReference type="PROSITE" id="PS50004"/>
    </source>
</evidence>
<keyword evidence="1" id="KW-0175">Coiled coil</keyword>
<dbReference type="Proteomes" id="UP000000673">
    <property type="component" value="Unassembled WGS sequence"/>
</dbReference>
<dbReference type="HOGENOM" id="CLU_001707_0_0_1"/>
<feature type="compositionally biased region" description="Low complexity" evidence="2">
    <location>
        <begin position="41"/>
        <end position="54"/>
    </location>
</feature>
<dbReference type="InterPro" id="IPR052434">
    <property type="entry name" value="Tectonic-like_complex_comp"/>
</dbReference>
<dbReference type="SMART" id="SM00239">
    <property type="entry name" value="C2"/>
    <property type="match status" value="1"/>
</dbReference>
<feature type="region of interest" description="Disordered" evidence="2">
    <location>
        <begin position="1"/>
        <end position="115"/>
    </location>
</feature>
<dbReference type="PANTHER" id="PTHR20837:SF0">
    <property type="entry name" value="COILED-COIL AND C2 DOMAIN-CONTAINING PROTEIN 2A"/>
    <property type="match status" value="1"/>
</dbReference>
<dbReference type="InterPro" id="IPR056288">
    <property type="entry name" value="CEP76_C"/>
</dbReference>
<dbReference type="GO" id="GO:1904491">
    <property type="term" value="P:protein localization to ciliary transition zone"/>
    <property type="evidence" value="ECO:0007669"/>
    <property type="project" value="TreeGrafter"/>
</dbReference>
<feature type="region of interest" description="Disordered" evidence="2">
    <location>
        <begin position="140"/>
        <end position="175"/>
    </location>
</feature>
<reference evidence="4" key="3">
    <citation type="journal article" date="2013" name="Nucleic Acids Res.">
        <title>The genome of Anopheles darlingi, the main neotropical malaria vector.</title>
        <authorList>
            <person name="Marinotti O."/>
            <person name="Cerqueira G.C."/>
            <person name="de Almeida L.G."/>
            <person name="Ferro M.I."/>
            <person name="Loreto E.L."/>
            <person name="Zaha A."/>
            <person name="Teixeira S.M."/>
            <person name="Wespiser A.R."/>
            <person name="Almeida E Silva A."/>
            <person name="Schlindwein A.D."/>
            <person name="Pacheco A.C."/>
            <person name="Silva A.L."/>
            <person name="Graveley B.R."/>
            <person name="Walenz B.P."/>
            <person name="Lima Bde A."/>
            <person name="Ribeiro C.A."/>
            <person name="Nunes-Silva C.G."/>
            <person name="de Carvalho C.R."/>
            <person name="Soares C.M."/>
            <person name="de Menezes C.B."/>
            <person name="Matiolli C."/>
            <person name="Caffrey D."/>
            <person name="Araujo D.A."/>
            <person name="de Oliveira D.M."/>
            <person name="Golenbock D."/>
            <person name="Grisard E.C."/>
            <person name="Fantinatti-Garboggini F."/>
            <person name="de Carvalho F.M."/>
            <person name="Barcellos F.G."/>
            <person name="Prosdocimi F."/>
            <person name="May G."/>
            <person name="Azevedo Junior G.M."/>
            <person name="Guimaraes G.M."/>
            <person name="Goldman G.H."/>
            <person name="Padilha I.Q."/>
            <person name="Batista Jda S."/>
            <person name="Ferro J.A."/>
            <person name="Ribeiro J.M."/>
            <person name="Fietto J.L."/>
            <person name="Dabbas K.M."/>
            <person name="Cerdeira L."/>
            <person name="Agnez-Lima L.F."/>
            <person name="Brocchi M."/>
            <person name="de Carvalho M.O."/>
            <person name="Teixeira Mde M."/>
            <person name="Diniz Maia Mde M."/>
            <person name="Goldman M.H."/>
            <person name="Cruz Schneider M.P."/>
            <person name="Felipe M.S."/>
            <person name="Hungria M."/>
            <person name="Nicolas M.F."/>
            <person name="Pereira M."/>
            <person name="Montes M.A."/>
            <person name="Cantao M.E."/>
            <person name="Vincentz M."/>
            <person name="Rafael M.S."/>
            <person name="Silverman N."/>
            <person name="Stoco P.H."/>
            <person name="Souza R.C."/>
            <person name="Vicentini R."/>
            <person name="Gazzinelli R.T."/>
            <person name="Neves Rde O."/>
            <person name="Silva R."/>
            <person name="Astolfi-Filho S."/>
            <person name="Maciel T.E."/>
            <person name="Urmenyi T.P."/>
            <person name="Tadei W.P."/>
            <person name="Camargo E.P."/>
            <person name="de Vasconcelos A.T."/>
        </authorList>
    </citation>
    <scope>NUCLEOTIDE SEQUENCE</scope>
</reference>
<dbReference type="Pfam" id="PF24652">
    <property type="entry name" value="CEP76_C"/>
    <property type="match status" value="1"/>
</dbReference>
<feature type="compositionally biased region" description="Basic and acidic residues" evidence="2">
    <location>
        <begin position="81"/>
        <end position="101"/>
    </location>
</feature>
<dbReference type="Gene3D" id="2.60.40.150">
    <property type="entry name" value="C2 domain"/>
    <property type="match status" value="1"/>
</dbReference>
<feature type="region of interest" description="Disordered" evidence="2">
    <location>
        <begin position="1065"/>
        <end position="1084"/>
    </location>
</feature>
<organism evidence="4">
    <name type="scientific">Anopheles darlingi</name>
    <name type="common">Mosquito</name>
    <dbReference type="NCBI Taxonomy" id="43151"/>
    <lineage>
        <taxon>Eukaryota</taxon>
        <taxon>Metazoa</taxon>
        <taxon>Ecdysozoa</taxon>
        <taxon>Arthropoda</taxon>
        <taxon>Hexapoda</taxon>
        <taxon>Insecta</taxon>
        <taxon>Pterygota</taxon>
        <taxon>Neoptera</taxon>
        <taxon>Endopterygota</taxon>
        <taxon>Diptera</taxon>
        <taxon>Nematocera</taxon>
        <taxon>Culicoidea</taxon>
        <taxon>Culicidae</taxon>
        <taxon>Anophelinae</taxon>
        <taxon>Anopheles</taxon>
    </lineage>
</organism>
<sequence length="1489" mass="171255">MSDKPKSPRKRRTRHRYKKHAKGKSTTNSRTEESEGKPGAEGEAAPSPSATPAPQQSLSVLPEEPPHRRVLRAKLDPAFVQEEREVRASLDSRRTLDHDTAELTQNGKQQSPLHPVDREILFFTDSLPEDVFYDAEEGPSNVTTIERKTNHPVQSPRSSKSSNDADSPTHLTSSYFQPDDTTVVVVPWKTQKLDRPDDSLLFYQPDRNFTLPRAMLKEVRVDSSVSIVDDSQQQDKPEIALKENPIRLPNVSVANKNRLMNRLVEEEHDEWFDASGELIGFQRYMASERVRGFCSKTFDPFFVEPIPLSKTLEQLPMERTVKILIGKLRFDAHPSFEPVVRKRLKLEQLYRQYYRTRRLNRVEALEEKLRELRANEGDNRDEGFDEFGFKMARRELRKLIYQEMRTERTLATQILELWDELKELDCGLKLTVVNGTSNQDDIDTNALQERYTLELRESLEEEHELYLRDKQEYKAYLRDLELEEEGIGGADERPSMVKPRKPDMARLKHEFRQLFDDTFGGADDLPPTNILLQRVRGTEGTDGDTRHRATPGKDLQFKAKLFIDGSHVASTKARHFQDDVLVDFNTSFGIKLTSRIPESVAVHLYEKNRLKVKTKRAELFVPVPSRGELFDESEYVDYQFTCGKPYKPQSYANGSIELKVGWLEQAGSSFPSPSRRRVVPRHIKLSSEQIHRWFEDHALNHEEDLDPQQLQTLTIAQNQSKSAVRRKSSDERKTTSSPTDPIGSEPTEQDDEAPPVFRFNEDLLAFCSEETIERNERLQMLTKRFNRTLKYRDAKFIPQSERELAFTGYDDHEEQRKIIDETLGTDPIDLQRHRGKRYLQQVYDIISNHCRVLTQDKVNNNLLIGADQVPSFGALSLAFLEIFGPRRPLKPSRRSPTSRASIRVTDVTHFRLVVTIVRAFGIPMRTEDSQSSAADDGRRHSNMSSIGRFSFRTSNVRPYITVSIKDRVLRTSTADGTAPTWNEQLELPLDIASDQIRKHLHIDLYDEYLENLLDDDRARPTEMYQRISSRWLGQLRIPISTVYLNQRLEGTFEIKTPPILFGYDRQQQQQEKQPSQPGYPTPELQESYGTAAMMAFIGSSGTTNLPDVRELTHVSLFISLEPPVERPLIDTGGLECAELDQVSARVSLWFQEYRHEFPARAIVSPMVTLLGGKRVCATRLLGPLPVPFPIDEKSEMMIRRYVSLIPVHHTIDPCSQLSGIWLTNKEILTMMCASPKDLGVLLVCFYLELGYDVWLIFGNSVLMGDGTFVLLLDGGEYFIVDPCSGRKYSSTDTYCPLSRIYLIVGTDNIWGNIQKENRVFLTQLDVRKSGYWRALFNRFNEPPTGCVQETAFPFQEALTVRDLQRTIERKLMRKISTWRTHRKTVWNRYINEQLRGTLISLEQDTCLEVDTDRYVAEEFGQMFVSYKINGFPINMPYTNLSTIVAQVKGTGIHLNSEADVEFALGVHIKPYPCNVYSVWVFLMSLVPRV</sequence>
<feature type="compositionally biased region" description="Polar residues" evidence="2">
    <location>
        <begin position="151"/>
        <end position="175"/>
    </location>
</feature>
<gene>
    <name evidence="4" type="ORF">AND_009777</name>
</gene>
<reference evidence="4 6" key="1">
    <citation type="journal article" date="2010" name="BMC Genomics">
        <title>Combination of measures distinguishes pre-miRNAs from other stem-loops in the genome of the newly sequenced Anopheles darlingi.</title>
        <authorList>
            <person name="Mendes N.D."/>
            <person name="Freitas A.T."/>
            <person name="Vasconcelos A.T."/>
            <person name="Sagot M.F."/>
        </authorList>
    </citation>
    <scope>NUCLEOTIDE SEQUENCE</scope>
</reference>
<evidence type="ECO:0000313" key="4">
    <source>
        <dbReference type="EMBL" id="ETN58628.1"/>
    </source>
</evidence>